<dbReference type="InterPro" id="IPR000551">
    <property type="entry name" value="MerR-type_HTH_dom"/>
</dbReference>
<dbReference type="InterPro" id="IPR047057">
    <property type="entry name" value="MerR_fam"/>
</dbReference>
<evidence type="ECO:0000256" key="1">
    <source>
        <dbReference type="ARBA" id="ARBA00023125"/>
    </source>
</evidence>
<dbReference type="SMART" id="SM00422">
    <property type="entry name" value="HTH_MERR"/>
    <property type="match status" value="1"/>
</dbReference>
<dbReference type="GO" id="GO:0003700">
    <property type="term" value="F:DNA-binding transcription factor activity"/>
    <property type="evidence" value="ECO:0007669"/>
    <property type="project" value="InterPro"/>
</dbReference>
<dbReference type="PANTHER" id="PTHR30204:SF15">
    <property type="entry name" value="BLL5018 PROTEIN"/>
    <property type="match status" value="1"/>
</dbReference>
<dbReference type="PANTHER" id="PTHR30204">
    <property type="entry name" value="REDOX-CYCLING DRUG-SENSING TRANSCRIPTIONAL ACTIVATOR SOXR"/>
    <property type="match status" value="1"/>
</dbReference>
<gene>
    <name evidence="3" type="ORF">PORCRE_225</name>
</gene>
<evidence type="ECO:0000313" key="4">
    <source>
        <dbReference type="Proteomes" id="UP000018031"/>
    </source>
</evidence>
<reference evidence="3 4" key="2">
    <citation type="journal article" date="2013" name="Genome Announc.">
        <title>Draft Genome Sequences of Porphyromonas crevioricanis JCM 15906T and Porphyromonas cansulci JCM 13913T Isolated from a Canine Oral Cavity.</title>
        <authorList>
            <person name="Sakamoto M."/>
            <person name="Tanaka N."/>
            <person name="Shiwa Y."/>
            <person name="Yoshikawa H."/>
            <person name="Ohkuma M."/>
        </authorList>
    </citation>
    <scope>NUCLEOTIDE SEQUENCE [LARGE SCALE GENOMIC DNA]</scope>
    <source>
        <strain evidence="3 4">JCM 15906</strain>
    </source>
</reference>
<accession>S4PGC4</accession>
<dbReference type="SUPFAM" id="SSF46955">
    <property type="entry name" value="Putative DNA-binding domain"/>
    <property type="match status" value="1"/>
</dbReference>
<dbReference type="EMBL" id="BAOU01000005">
    <property type="protein sequence ID" value="GAD04539.1"/>
    <property type="molecule type" value="Genomic_DNA"/>
</dbReference>
<keyword evidence="1" id="KW-0238">DNA-binding</keyword>
<dbReference type="Proteomes" id="UP000018031">
    <property type="component" value="Unassembled WGS sequence"/>
</dbReference>
<evidence type="ECO:0000313" key="3">
    <source>
        <dbReference type="EMBL" id="GAD04539.1"/>
    </source>
</evidence>
<reference evidence="4" key="1">
    <citation type="journal article" date="2013" name="Genome">
        <title>Draft Genome Sequences of Porphyromonas crevioricanis JCM 15906T and Porphyromonas cansulci JCM 13913T Isolated from a Canine Oral Cavity.</title>
        <authorList>
            <person name="Sakamoto M."/>
            <person name="Tanaka N."/>
            <person name="Shiwa Y."/>
            <person name="Yoshikawa H."/>
            <person name="Ohkuma M."/>
        </authorList>
    </citation>
    <scope>NUCLEOTIDE SEQUENCE [LARGE SCALE GENOMIC DNA]</scope>
    <source>
        <strain evidence="4">JCM 15906</strain>
    </source>
</reference>
<organism evidence="3 4">
    <name type="scientific">Porphyromonas crevioricanis JCM 15906</name>
    <dbReference type="NCBI Taxonomy" id="1305617"/>
    <lineage>
        <taxon>Bacteria</taxon>
        <taxon>Pseudomonadati</taxon>
        <taxon>Bacteroidota</taxon>
        <taxon>Bacteroidia</taxon>
        <taxon>Bacteroidales</taxon>
        <taxon>Porphyromonadaceae</taxon>
        <taxon>Porphyromonas</taxon>
    </lineage>
</organism>
<dbReference type="Gene3D" id="1.10.1660.10">
    <property type="match status" value="1"/>
</dbReference>
<protein>
    <submittedName>
        <fullName evidence="3">Transcriptional regulator, putative</fullName>
    </submittedName>
</protein>
<dbReference type="AlphaFoldDB" id="S4PGC4"/>
<dbReference type="InterPro" id="IPR009061">
    <property type="entry name" value="DNA-bd_dom_put_sf"/>
</dbReference>
<comment type="caution">
    <text evidence="3">The sequence shown here is derived from an EMBL/GenBank/DDBJ whole genome shotgun (WGS) entry which is preliminary data.</text>
</comment>
<proteinExistence type="predicted"/>
<dbReference type="Pfam" id="PF13411">
    <property type="entry name" value="MerR_1"/>
    <property type="match status" value="1"/>
</dbReference>
<sequence length="138" mass="16212">MNMSQRKFYYSIGEVAHQLNEPVSTIRHWESQLPELRPRTSRRGTRLYRQEDIDRLMTLRILIREQGLTIEGAKRALSQQGDELEGRIKAITLLKNIRGQLFDLRRALDQTERKSMLTRLANDLQLDGILPKKEEPRS</sequence>
<evidence type="ECO:0000259" key="2">
    <source>
        <dbReference type="PROSITE" id="PS50937"/>
    </source>
</evidence>
<dbReference type="PROSITE" id="PS50937">
    <property type="entry name" value="HTH_MERR_2"/>
    <property type="match status" value="1"/>
</dbReference>
<feature type="domain" description="HTH merR-type" evidence="2">
    <location>
        <begin position="9"/>
        <end position="79"/>
    </location>
</feature>
<name>S4PGC4_9PORP</name>
<dbReference type="GO" id="GO:0003677">
    <property type="term" value="F:DNA binding"/>
    <property type="evidence" value="ECO:0007669"/>
    <property type="project" value="UniProtKB-KW"/>
</dbReference>